<evidence type="ECO:0000313" key="3">
    <source>
        <dbReference type="EMBL" id="GGG48675.1"/>
    </source>
</evidence>
<dbReference type="CDD" id="cd12119">
    <property type="entry name" value="ttLC_FACS_AlkK_like"/>
    <property type="match status" value="1"/>
</dbReference>
<proteinExistence type="predicted"/>
<dbReference type="Gene3D" id="3.30.300.30">
    <property type="match status" value="1"/>
</dbReference>
<evidence type="ECO:0000313" key="4">
    <source>
        <dbReference type="Proteomes" id="UP000638848"/>
    </source>
</evidence>
<dbReference type="InterPro" id="IPR025110">
    <property type="entry name" value="AMP-bd_C"/>
</dbReference>
<organism evidence="3 4">
    <name type="scientific">Kocuria dechangensis</name>
    <dbReference type="NCBI Taxonomy" id="1176249"/>
    <lineage>
        <taxon>Bacteria</taxon>
        <taxon>Bacillati</taxon>
        <taxon>Actinomycetota</taxon>
        <taxon>Actinomycetes</taxon>
        <taxon>Micrococcales</taxon>
        <taxon>Micrococcaceae</taxon>
        <taxon>Kocuria</taxon>
    </lineage>
</organism>
<protein>
    <submittedName>
        <fullName evidence="3">Long-chain-fatty-acid--CoA ligase</fullName>
    </submittedName>
</protein>
<reference evidence="3" key="1">
    <citation type="journal article" date="2014" name="Int. J. Syst. Evol. Microbiol.">
        <title>Complete genome sequence of Corynebacterium casei LMG S-19264T (=DSM 44701T), isolated from a smear-ripened cheese.</title>
        <authorList>
            <consortium name="US DOE Joint Genome Institute (JGI-PGF)"/>
            <person name="Walter F."/>
            <person name="Albersmeier A."/>
            <person name="Kalinowski J."/>
            <person name="Ruckert C."/>
        </authorList>
    </citation>
    <scope>NUCLEOTIDE SEQUENCE</scope>
    <source>
        <strain evidence="3">CGMCC 1.12187</strain>
    </source>
</reference>
<reference evidence="3" key="2">
    <citation type="submission" date="2020-09" db="EMBL/GenBank/DDBJ databases">
        <authorList>
            <person name="Sun Q."/>
            <person name="Zhou Y."/>
        </authorList>
    </citation>
    <scope>NUCLEOTIDE SEQUENCE</scope>
    <source>
        <strain evidence="3">CGMCC 1.12187</strain>
    </source>
</reference>
<dbReference type="InterPro" id="IPR000873">
    <property type="entry name" value="AMP-dep_synth/lig_dom"/>
</dbReference>
<feature type="domain" description="AMP-dependent synthetase/ligase" evidence="1">
    <location>
        <begin position="28"/>
        <end position="396"/>
    </location>
</feature>
<dbReference type="SUPFAM" id="SSF56801">
    <property type="entry name" value="Acetyl-CoA synthetase-like"/>
    <property type="match status" value="1"/>
</dbReference>
<dbReference type="AlphaFoldDB" id="A0A917LP08"/>
<feature type="domain" description="AMP-binding enzyme C-terminal" evidence="2">
    <location>
        <begin position="446"/>
        <end position="520"/>
    </location>
</feature>
<dbReference type="InterPro" id="IPR042099">
    <property type="entry name" value="ANL_N_sf"/>
</dbReference>
<dbReference type="PROSITE" id="PS00455">
    <property type="entry name" value="AMP_BINDING"/>
    <property type="match status" value="1"/>
</dbReference>
<keyword evidence="3" id="KW-0436">Ligase</keyword>
<dbReference type="Pfam" id="PF13193">
    <property type="entry name" value="AMP-binding_C"/>
    <property type="match status" value="1"/>
</dbReference>
<dbReference type="InterPro" id="IPR045851">
    <property type="entry name" value="AMP-bd_C_sf"/>
</dbReference>
<dbReference type="PANTHER" id="PTHR43767:SF11">
    <property type="entry name" value="MEDIUM-CHAIN-FATTY-ACID--COA LIGASE"/>
    <property type="match status" value="1"/>
</dbReference>
<dbReference type="InterPro" id="IPR050237">
    <property type="entry name" value="ATP-dep_AMP-bd_enzyme"/>
</dbReference>
<dbReference type="NCBIfam" id="NF004837">
    <property type="entry name" value="PRK06187.1"/>
    <property type="match status" value="1"/>
</dbReference>
<dbReference type="RefSeq" id="WP_229741561.1">
    <property type="nucleotide sequence ID" value="NZ_BMEQ01000003.1"/>
</dbReference>
<evidence type="ECO:0000259" key="1">
    <source>
        <dbReference type="Pfam" id="PF00501"/>
    </source>
</evidence>
<comment type="caution">
    <text evidence="3">The sequence shown here is derived from an EMBL/GenBank/DDBJ whole genome shotgun (WGS) entry which is preliminary data.</text>
</comment>
<dbReference type="GO" id="GO:0016877">
    <property type="term" value="F:ligase activity, forming carbon-sulfur bonds"/>
    <property type="evidence" value="ECO:0007669"/>
    <property type="project" value="UniProtKB-ARBA"/>
</dbReference>
<dbReference type="Pfam" id="PF00501">
    <property type="entry name" value="AMP-binding"/>
    <property type="match status" value="1"/>
</dbReference>
<name>A0A917LP08_9MICC</name>
<gene>
    <name evidence="3" type="primary">fadD14</name>
    <name evidence="3" type="ORF">GCM10011374_08850</name>
</gene>
<dbReference type="Proteomes" id="UP000638848">
    <property type="component" value="Unassembled WGS sequence"/>
</dbReference>
<evidence type="ECO:0000259" key="2">
    <source>
        <dbReference type="Pfam" id="PF13193"/>
    </source>
</evidence>
<dbReference type="PANTHER" id="PTHR43767">
    <property type="entry name" value="LONG-CHAIN-FATTY-ACID--COA LIGASE"/>
    <property type="match status" value="1"/>
</dbReference>
<accession>A0A917LP08</accession>
<dbReference type="EMBL" id="BMEQ01000003">
    <property type="protein sequence ID" value="GGG48675.1"/>
    <property type="molecule type" value="Genomic_DNA"/>
</dbReference>
<keyword evidence="4" id="KW-1185">Reference proteome</keyword>
<dbReference type="InterPro" id="IPR020845">
    <property type="entry name" value="AMP-binding_CS"/>
</dbReference>
<sequence>MIASTMQDDFPLTVPMILRHAEALHGEARVALVEDGRTRHVTVAEVADRVHRLTGALRAWGVRPGECVGTFAWNTLAHLEAYFAVPAAGAVLHTINLRLFPEQITFIVREAADRLLLVDASMLDVIVDVLPECPSVELIVVCGDVGPVDLGALPVAATSYEDFLASGEPVVGEVADERAPAAMCYTSGTTSQPKGVVYSHRSVYLHAAANLFAGGFGISDSDTVLQIVPMFHANGWGFPYAAMLAGAGLVLPGRDLTPPSLVRLIESERPTVSGGVPTVWRGVYDHAREAGADLTSLRVISCAGSAVPESLLRDWVGLGVQMYQAWGMTETSPLAAIARPPADARGRDEWYWRTRTGRPVPGVEVRAVGEDGAVLPRDGRSVGELEVRGPWVTGSYHGGRGAEHFDDGWLRTGDVGTVDAAGAMKITDRSKDLIKSGGEWISSTQIEDRLSELPEVVEAACIGVPDEKWSERPLALVTVRPGARLTLADVHSHLGASMARWQVPDRVLAVPSIVRTGVGKIDKVELRRQYAEGRLGGVDLPAP</sequence>
<dbReference type="Gene3D" id="3.40.50.12780">
    <property type="entry name" value="N-terminal domain of ligase-like"/>
    <property type="match status" value="1"/>
</dbReference>